<evidence type="ECO:0000256" key="1">
    <source>
        <dbReference type="SAM" id="MobiDB-lite"/>
    </source>
</evidence>
<dbReference type="InterPro" id="IPR000914">
    <property type="entry name" value="SBP_5_dom"/>
</dbReference>
<reference evidence="4" key="1">
    <citation type="journal article" date="2019" name="Int. J. Syst. Evol. Microbiol.">
        <title>The Global Catalogue of Microorganisms (GCM) 10K type strain sequencing project: providing services to taxonomists for standard genome sequencing and annotation.</title>
        <authorList>
            <consortium name="The Broad Institute Genomics Platform"/>
            <consortium name="The Broad Institute Genome Sequencing Center for Infectious Disease"/>
            <person name="Wu L."/>
            <person name="Ma J."/>
        </authorList>
    </citation>
    <scope>NUCLEOTIDE SEQUENCE [LARGE SCALE GENOMIC DNA]</scope>
    <source>
        <strain evidence="4">JCM 17027</strain>
    </source>
</reference>
<feature type="region of interest" description="Disordered" evidence="1">
    <location>
        <begin position="39"/>
        <end position="82"/>
    </location>
</feature>
<keyword evidence="4" id="KW-1185">Reference proteome</keyword>
<comment type="caution">
    <text evidence="3">The sequence shown here is derived from an EMBL/GenBank/DDBJ whole genome shotgun (WGS) entry which is preliminary data.</text>
</comment>
<dbReference type="CDD" id="cd08506">
    <property type="entry name" value="PBP2_clavulanate_OppA2"/>
    <property type="match status" value="1"/>
</dbReference>
<dbReference type="Gene3D" id="3.10.105.10">
    <property type="entry name" value="Dipeptide-binding Protein, Domain 3"/>
    <property type="match status" value="1"/>
</dbReference>
<sequence length="610" mass="66662">MDNELDRQVHHHMKSFNSRTARAVMVALAAGSLVLTGCSENKGGGDSGKDSKKDQKEAKVQSNAVTYGDAAASTGPAKDVPGAKPGGTVMVYQEQGLSHLDPGQIYVSDAGQVTNLLFRGLTNFQEDGKGNVSVVGDLATDSGKSSNGGKTWTYTLKDGVKDENGNPITSADIRHTVERQYAEFIFDGPTYLQTWLSGADYRKALPDGGYGDKHLPDSVLETPDDKTVVFHFDTARPDLPQTLAMPGYTVVPEETDTKEKYDKDPVASGPYKIAEYKVGKSMKLVKNENWDPKTDAVRHQYLDGYDFDFGVTESTQTKRLIADQGDAKNAIQLTGAVEATQIQDVITDPAVNKRTIKGYQPYVMTLTFNLDRMKNKKVRDAITYAINSKSLIAGEGGAYGGDVAPNLFAPTLPGYEADYDPYGRLKTPSGNIEKAKELLKDVPAAEKKLVFAYRNSEPGQKRKVAVEDALGKVGLEIVSKEVDAASFYEQVGKLKNPYDMYITGWGQDWPSPGTVVTPIYDGDQVADGAPNYSHMNDPKVQELIKKALTQEPTEADATWKEAHRYILEEINPSAPLWYTKTFQLYGSNIGGARYSTEASYIDVNGLFLKS</sequence>
<dbReference type="Proteomes" id="UP001500034">
    <property type="component" value="Unassembled WGS sequence"/>
</dbReference>
<dbReference type="EMBL" id="BAABCQ010000201">
    <property type="protein sequence ID" value="GAA4009439.1"/>
    <property type="molecule type" value="Genomic_DNA"/>
</dbReference>
<feature type="domain" description="Solute-binding protein family 5" evidence="2">
    <location>
        <begin position="134"/>
        <end position="524"/>
    </location>
</feature>
<evidence type="ECO:0000313" key="4">
    <source>
        <dbReference type="Proteomes" id="UP001500034"/>
    </source>
</evidence>
<dbReference type="PANTHER" id="PTHR30290:SF83">
    <property type="entry name" value="ABC TRANSPORTER SUBSTRATE-BINDING PROTEIN"/>
    <property type="match status" value="1"/>
</dbReference>
<evidence type="ECO:0000259" key="2">
    <source>
        <dbReference type="Pfam" id="PF00496"/>
    </source>
</evidence>
<dbReference type="InterPro" id="IPR030678">
    <property type="entry name" value="Peptide/Ni-bd"/>
</dbReference>
<dbReference type="Gene3D" id="3.40.190.10">
    <property type="entry name" value="Periplasmic binding protein-like II"/>
    <property type="match status" value="1"/>
</dbReference>
<protein>
    <submittedName>
        <fullName evidence="3">ABC transporter substrate-binding protein</fullName>
    </submittedName>
</protein>
<dbReference type="SUPFAM" id="SSF53850">
    <property type="entry name" value="Periplasmic binding protein-like II"/>
    <property type="match status" value="1"/>
</dbReference>
<accession>A0ABP7SBV7</accession>
<organism evidence="3 4">
    <name type="scientific">Streptomyces marokkonensis</name>
    <dbReference type="NCBI Taxonomy" id="324855"/>
    <lineage>
        <taxon>Bacteria</taxon>
        <taxon>Bacillati</taxon>
        <taxon>Actinomycetota</taxon>
        <taxon>Actinomycetes</taxon>
        <taxon>Kitasatosporales</taxon>
        <taxon>Streptomycetaceae</taxon>
        <taxon>Streptomyces</taxon>
    </lineage>
</organism>
<dbReference type="Pfam" id="PF00496">
    <property type="entry name" value="SBP_bac_5"/>
    <property type="match status" value="1"/>
</dbReference>
<dbReference type="PANTHER" id="PTHR30290">
    <property type="entry name" value="PERIPLASMIC BINDING COMPONENT OF ABC TRANSPORTER"/>
    <property type="match status" value="1"/>
</dbReference>
<proteinExistence type="predicted"/>
<dbReference type="InterPro" id="IPR039424">
    <property type="entry name" value="SBP_5"/>
</dbReference>
<gene>
    <name evidence="3" type="ORF">GCM10022384_63760</name>
</gene>
<name>A0ABP7SBV7_9ACTN</name>
<feature type="compositionally biased region" description="Basic and acidic residues" evidence="1">
    <location>
        <begin position="47"/>
        <end position="59"/>
    </location>
</feature>
<dbReference type="PIRSF" id="PIRSF002741">
    <property type="entry name" value="MppA"/>
    <property type="match status" value="1"/>
</dbReference>
<evidence type="ECO:0000313" key="3">
    <source>
        <dbReference type="EMBL" id="GAA4009439.1"/>
    </source>
</evidence>